<dbReference type="OrthoDB" id="5582699at2"/>
<evidence type="ECO:0000256" key="3">
    <source>
        <dbReference type="ARBA" id="ARBA00023163"/>
    </source>
</evidence>
<dbReference type="AlphaFoldDB" id="A0A1H0BG86"/>
<dbReference type="InterPro" id="IPR020449">
    <property type="entry name" value="Tscrpt_reg_AraC-type_HTH"/>
</dbReference>
<dbReference type="Pfam" id="PF12625">
    <property type="entry name" value="Arabinose_bd"/>
    <property type="match status" value="1"/>
</dbReference>
<dbReference type="GO" id="GO:0000976">
    <property type="term" value="F:transcription cis-regulatory region binding"/>
    <property type="evidence" value="ECO:0007669"/>
    <property type="project" value="TreeGrafter"/>
</dbReference>
<dbReference type="RefSeq" id="WP_084313874.1">
    <property type="nucleotide sequence ID" value="NZ_FNIJ01000003.1"/>
</dbReference>
<dbReference type="InterPro" id="IPR009057">
    <property type="entry name" value="Homeodomain-like_sf"/>
</dbReference>
<sequence>MDNASVSMHYVRAIAALLLERSIDPAPLLDSLGIDAGQLHHACARMPTTSFVALWDQASRLLDDEFMGQDRRRMKIGSSEMLCHLLIHCATLGEALQRMAQFFNLQLDDFHCVLESDGPHARLIVTERPGARTPRVLGHEVLLLRQYAIACWLAGRRIALLGVGFAHAHAEYQEEYELLFDADFHFAQPYSSLTFEAACLQLPVVQNSLTLDAFLHDMFDLTLHRYSNGSGLAARIRRRLRTLPYDQWPGFACVAQRLNVSQSTLRRRLEKEGQSFQAIKDDLRKDLAIEQLGCSTRSVGEIAAQLGFAEPSVFHRAFRKWTGTSPGEYRRRLQDDRD</sequence>
<evidence type="ECO:0000259" key="4">
    <source>
        <dbReference type="PROSITE" id="PS01124"/>
    </source>
</evidence>
<evidence type="ECO:0000256" key="1">
    <source>
        <dbReference type="ARBA" id="ARBA00023015"/>
    </source>
</evidence>
<proteinExistence type="predicted"/>
<dbReference type="GO" id="GO:0003700">
    <property type="term" value="F:DNA-binding transcription factor activity"/>
    <property type="evidence" value="ECO:0007669"/>
    <property type="project" value="InterPro"/>
</dbReference>
<keyword evidence="3" id="KW-0804">Transcription</keyword>
<feature type="domain" description="HTH araC/xylS-type" evidence="4">
    <location>
        <begin position="254"/>
        <end position="332"/>
    </location>
</feature>
<evidence type="ECO:0000256" key="2">
    <source>
        <dbReference type="ARBA" id="ARBA00023125"/>
    </source>
</evidence>
<dbReference type="Proteomes" id="UP000242957">
    <property type="component" value="Unassembled WGS sequence"/>
</dbReference>
<keyword evidence="1" id="KW-0805">Transcription regulation</keyword>
<dbReference type="GO" id="GO:0005829">
    <property type="term" value="C:cytosol"/>
    <property type="evidence" value="ECO:0007669"/>
    <property type="project" value="TreeGrafter"/>
</dbReference>
<dbReference type="PRINTS" id="PR00032">
    <property type="entry name" value="HTHARAC"/>
</dbReference>
<dbReference type="SMART" id="SM00342">
    <property type="entry name" value="HTH_ARAC"/>
    <property type="match status" value="1"/>
</dbReference>
<evidence type="ECO:0000313" key="5">
    <source>
        <dbReference type="EMBL" id="SDN44677.1"/>
    </source>
</evidence>
<reference evidence="6" key="1">
    <citation type="submission" date="2016-10" db="EMBL/GenBank/DDBJ databases">
        <authorList>
            <person name="Varghese N."/>
            <person name="Submissions S."/>
        </authorList>
    </citation>
    <scope>NUCLEOTIDE SEQUENCE [LARGE SCALE GENOMIC DNA]</scope>
    <source>
        <strain evidence="6">JCM 21621</strain>
    </source>
</reference>
<keyword evidence="2 5" id="KW-0238">DNA-binding</keyword>
<accession>A0A1H0BG86</accession>
<dbReference type="STRING" id="198616.SAMN05216193_10359"/>
<organism evidence="5 6">
    <name type="scientific">Pseudomonas jinjuensis</name>
    <dbReference type="NCBI Taxonomy" id="198616"/>
    <lineage>
        <taxon>Bacteria</taxon>
        <taxon>Pseudomonadati</taxon>
        <taxon>Pseudomonadota</taxon>
        <taxon>Gammaproteobacteria</taxon>
        <taxon>Pseudomonadales</taxon>
        <taxon>Pseudomonadaceae</taxon>
        <taxon>Pseudomonas</taxon>
    </lineage>
</organism>
<dbReference type="Gene3D" id="1.10.10.60">
    <property type="entry name" value="Homeodomain-like"/>
    <property type="match status" value="1"/>
</dbReference>
<gene>
    <name evidence="5" type="ORF">SAMN05216193_10359</name>
</gene>
<dbReference type="EMBL" id="FNIJ01000003">
    <property type="protein sequence ID" value="SDN44677.1"/>
    <property type="molecule type" value="Genomic_DNA"/>
</dbReference>
<evidence type="ECO:0000313" key="6">
    <source>
        <dbReference type="Proteomes" id="UP000242957"/>
    </source>
</evidence>
<dbReference type="PANTHER" id="PTHR47894">
    <property type="entry name" value="HTH-TYPE TRANSCRIPTIONAL REGULATOR GADX"/>
    <property type="match status" value="1"/>
</dbReference>
<dbReference type="PROSITE" id="PS01124">
    <property type="entry name" value="HTH_ARAC_FAMILY_2"/>
    <property type="match status" value="1"/>
</dbReference>
<name>A0A1H0BG86_9PSED</name>
<keyword evidence="6" id="KW-1185">Reference proteome</keyword>
<dbReference type="Pfam" id="PF12833">
    <property type="entry name" value="HTH_18"/>
    <property type="match status" value="1"/>
</dbReference>
<protein>
    <submittedName>
        <fullName evidence="5">AraC-type DNA-binding protein</fullName>
    </submittedName>
</protein>
<dbReference type="PANTHER" id="PTHR47894:SF1">
    <property type="entry name" value="HTH-TYPE TRANSCRIPTIONAL REGULATOR VQSM"/>
    <property type="match status" value="1"/>
</dbReference>
<dbReference type="SUPFAM" id="SSF46689">
    <property type="entry name" value="Homeodomain-like"/>
    <property type="match status" value="1"/>
</dbReference>
<dbReference type="InterPro" id="IPR018060">
    <property type="entry name" value="HTH_AraC"/>
</dbReference>
<dbReference type="InterPro" id="IPR032687">
    <property type="entry name" value="AraC-type_N"/>
</dbReference>